<protein>
    <submittedName>
        <fullName evidence="2">Uncharacterized protein</fullName>
    </submittedName>
</protein>
<name>A0A1X6YVB3_9RHOB</name>
<dbReference type="AlphaFoldDB" id="A0A1X6YVB3"/>
<reference evidence="2 3" key="1">
    <citation type="submission" date="2017-03" db="EMBL/GenBank/DDBJ databases">
        <authorList>
            <person name="Afonso C.L."/>
            <person name="Miller P.J."/>
            <person name="Scott M.A."/>
            <person name="Spackman E."/>
            <person name="Goraichik I."/>
            <person name="Dimitrov K.M."/>
            <person name="Suarez D.L."/>
            <person name="Swayne D.E."/>
        </authorList>
    </citation>
    <scope>NUCLEOTIDE SEQUENCE [LARGE SCALE GENOMIC DNA]</scope>
    <source>
        <strain evidence="2 3">CECT 8110</strain>
    </source>
</reference>
<dbReference type="OrthoDB" id="7570050at2"/>
<dbReference type="GO" id="GO:0006782">
    <property type="term" value="P:protoporphyrinogen IX biosynthetic process"/>
    <property type="evidence" value="ECO:0007669"/>
    <property type="project" value="UniProtKB-UniPathway"/>
</dbReference>
<keyword evidence="3" id="KW-1185">Reference proteome</keyword>
<proteinExistence type="predicted"/>
<dbReference type="EMBL" id="FWFU01000002">
    <property type="protein sequence ID" value="SLN32452.1"/>
    <property type="molecule type" value="Genomic_DNA"/>
</dbReference>
<dbReference type="Pfam" id="PF03653">
    <property type="entry name" value="UPF0093"/>
    <property type="match status" value="1"/>
</dbReference>
<dbReference type="RefSeq" id="WP_085817197.1">
    <property type="nucleotide sequence ID" value="NZ_FWFU01000002.1"/>
</dbReference>
<keyword evidence="1" id="KW-0812">Transmembrane</keyword>
<feature type="transmembrane region" description="Helical" evidence="1">
    <location>
        <begin position="15"/>
        <end position="34"/>
    </location>
</feature>
<dbReference type="UniPathway" id="UPA00251">
    <property type="reaction ID" value="UER00324"/>
</dbReference>
<organism evidence="2 3">
    <name type="scientific">Roseovarius halotolerans</name>
    <dbReference type="NCBI Taxonomy" id="505353"/>
    <lineage>
        <taxon>Bacteria</taxon>
        <taxon>Pseudomonadati</taxon>
        <taxon>Pseudomonadota</taxon>
        <taxon>Alphaproteobacteria</taxon>
        <taxon>Rhodobacterales</taxon>
        <taxon>Roseobacteraceae</taxon>
        <taxon>Roseovarius</taxon>
    </lineage>
</organism>
<keyword evidence="1" id="KW-1133">Transmembrane helix</keyword>
<accession>A0A1X6YVB3</accession>
<gene>
    <name evidence="2" type="ORF">ROH8110_01555</name>
</gene>
<sequence length="170" mass="19000">MVEWLLRAIPIFKSVHIAALAIWCGGLLVLPLMLARHRPALVSEEYRLVRRATHVTYTLCVTPAAVIAVITGTWLIFLREAFVPWLFAKLVFVALLVVVHAWFGDHVARVAEAPENHRPPDPAIALTAAFLPMIAILTLVLAKPAMDWVVFPDWLLEPRGGQMPFEVPSR</sequence>
<evidence type="ECO:0000313" key="3">
    <source>
        <dbReference type="Proteomes" id="UP000193207"/>
    </source>
</evidence>
<feature type="transmembrane region" description="Helical" evidence="1">
    <location>
        <begin position="83"/>
        <end position="103"/>
    </location>
</feature>
<dbReference type="Proteomes" id="UP000193207">
    <property type="component" value="Unassembled WGS sequence"/>
</dbReference>
<feature type="transmembrane region" description="Helical" evidence="1">
    <location>
        <begin position="123"/>
        <end position="142"/>
    </location>
</feature>
<feature type="transmembrane region" description="Helical" evidence="1">
    <location>
        <begin position="55"/>
        <end position="77"/>
    </location>
</feature>
<evidence type="ECO:0000256" key="1">
    <source>
        <dbReference type="SAM" id="Phobius"/>
    </source>
</evidence>
<dbReference type="InterPro" id="IPR005265">
    <property type="entry name" value="HemJ-like"/>
</dbReference>
<evidence type="ECO:0000313" key="2">
    <source>
        <dbReference type="EMBL" id="SLN32452.1"/>
    </source>
</evidence>
<keyword evidence="1" id="KW-0472">Membrane</keyword>